<dbReference type="InterPro" id="IPR036249">
    <property type="entry name" value="Thioredoxin-like_sf"/>
</dbReference>
<dbReference type="CDD" id="cd02947">
    <property type="entry name" value="TRX_family"/>
    <property type="match status" value="1"/>
</dbReference>
<reference evidence="5" key="4">
    <citation type="submission" date="2024-05" db="EMBL/GenBank/DDBJ databases">
        <authorList>
            <person name="Sun Q."/>
            <person name="Zhou Y."/>
        </authorList>
    </citation>
    <scope>NUCLEOTIDE SEQUENCE</scope>
    <source>
        <strain evidence="5">CGMCC 1.18437</strain>
    </source>
</reference>
<dbReference type="PROSITE" id="PS51352">
    <property type="entry name" value="THIOREDOXIN_2"/>
    <property type="match status" value="1"/>
</dbReference>
<evidence type="ECO:0000256" key="2">
    <source>
        <dbReference type="ARBA" id="ARBA00022982"/>
    </source>
</evidence>
<evidence type="ECO:0000256" key="3">
    <source>
        <dbReference type="ARBA" id="ARBA00023157"/>
    </source>
</evidence>
<dbReference type="Proteomes" id="UP000619376">
    <property type="component" value="Unassembled WGS sequence"/>
</dbReference>
<name>A0A7W8KK01_9DEIO</name>
<reference evidence="5" key="1">
    <citation type="journal article" date="2014" name="Int. J. Syst. Evol. Microbiol.">
        <title>Complete genome of a new Firmicutes species belonging to the dominant human colonic microbiota ('Ruminococcus bicirculans') reveals two chromosomes and a selective capacity to utilize plant glucans.</title>
        <authorList>
            <consortium name="NISC Comparative Sequencing Program"/>
            <person name="Wegmann U."/>
            <person name="Louis P."/>
            <person name="Goesmann A."/>
            <person name="Henrissat B."/>
            <person name="Duncan S.H."/>
            <person name="Flint H.J."/>
        </authorList>
    </citation>
    <scope>NUCLEOTIDE SEQUENCE</scope>
    <source>
        <strain evidence="5">CGMCC 1.18437</strain>
    </source>
</reference>
<sequence>MTTSARAPRPFLPDLDLSGLVIIDFWAPWCAPCRALTPVLEQFAAIGQVRVVKVNLDEHPELDDVLNIHAIPTLILAQDGIELARQVGALTYPQLQGWVEEHQRAPS</sequence>
<evidence type="ECO:0000313" key="6">
    <source>
        <dbReference type="EMBL" id="MBB5379228.1"/>
    </source>
</evidence>
<dbReference type="GO" id="GO:0015035">
    <property type="term" value="F:protein-disulfide reductase activity"/>
    <property type="evidence" value="ECO:0007669"/>
    <property type="project" value="TreeGrafter"/>
</dbReference>
<evidence type="ECO:0000256" key="1">
    <source>
        <dbReference type="ARBA" id="ARBA00022448"/>
    </source>
</evidence>
<dbReference type="Pfam" id="PF00085">
    <property type="entry name" value="Thioredoxin"/>
    <property type="match status" value="1"/>
</dbReference>
<evidence type="ECO:0000313" key="8">
    <source>
        <dbReference type="Proteomes" id="UP000619376"/>
    </source>
</evidence>
<organism evidence="6 7">
    <name type="scientific">Deinococcus metalli</name>
    <dbReference type="NCBI Taxonomy" id="1141878"/>
    <lineage>
        <taxon>Bacteria</taxon>
        <taxon>Thermotogati</taxon>
        <taxon>Deinococcota</taxon>
        <taxon>Deinococci</taxon>
        <taxon>Deinococcales</taxon>
        <taxon>Deinococcaceae</taxon>
        <taxon>Deinococcus</taxon>
    </lineage>
</organism>
<reference evidence="6 7" key="3">
    <citation type="submission" date="2020-08" db="EMBL/GenBank/DDBJ databases">
        <title>Genomic Encyclopedia of Type Strains, Phase IV (KMG-IV): sequencing the most valuable type-strain genomes for metagenomic binning, comparative biology and taxonomic classification.</title>
        <authorList>
            <person name="Goeker M."/>
        </authorList>
    </citation>
    <scope>NUCLEOTIDE SEQUENCE [LARGE SCALE GENOMIC DNA]</scope>
    <source>
        <strain evidence="6 7">DSM 27521</strain>
    </source>
</reference>
<dbReference type="SUPFAM" id="SSF52833">
    <property type="entry name" value="Thioredoxin-like"/>
    <property type="match status" value="1"/>
</dbReference>
<proteinExistence type="predicted"/>
<dbReference type="AlphaFoldDB" id="A0A7W8KK01"/>
<reference evidence="8" key="2">
    <citation type="journal article" date="2019" name="Int. J. Syst. Evol. Microbiol.">
        <title>The Global Catalogue of Microorganisms (GCM) 10K type strain sequencing project: providing services to taxonomists for standard genome sequencing and annotation.</title>
        <authorList>
            <consortium name="The Broad Institute Genomics Platform"/>
            <consortium name="The Broad Institute Genome Sequencing Center for Infectious Disease"/>
            <person name="Wu L."/>
            <person name="Ma J."/>
        </authorList>
    </citation>
    <scope>NUCLEOTIDE SEQUENCE [LARGE SCALE GENOMIC DNA]</scope>
    <source>
        <strain evidence="8">CGMCC 1.18437</strain>
    </source>
</reference>
<evidence type="ECO:0000259" key="4">
    <source>
        <dbReference type="PROSITE" id="PS51352"/>
    </source>
</evidence>
<evidence type="ECO:0000313" key="7">
    <source>
        <dbReference type="Proteomes" id="UP000539473"/>
    </source>
</evidence>
<dbReference type="PANTHER" id="PTHR45663:SF11">
    <property type="entry name" value="GEO12009P1"/>
    <property type="match status" value="1"/>
</dbReference>
<accession>A0A7W8KK01</accession>
<dbReference type="GO" id="GO:0045454">
    <property type="term" value="P:cell redox homeostasis"/>
    <property type="evidence" value="ECO:0007669"/>
    <property type="project" value="TreeGrafter"/>
</dbReference>
<evidence type="ECO:0000313" key="5">
    <source>
        <dbReference type="EMBL" id="GHF65562.1"/>
    </source>
</evidence>
<keyword evidence="8" id="KW-1185">Reference proteome</keyword>
<comment type="caution">
    <text evidence="6">The sequence shown here is derived from an EMBL/GenBank/DDBJ whole genome shotgun (WGS) entry which is preliminary data.</text>
</comment>
<dbReference type="RefSeq" id="WP_184116366.1">
    <property type="nucleotide sequence ID" value="NZ_BNAJ01000024.1"/>
</dbReference>
<keyword evidence="1" id="KW-0813">Transport</keyword>
<dbReference type="Proteomes" id="UP000539473">
    <property type="component" value="Unassembled WGS sequence"/>
</dbReference>
<dbReference type="PANTHER" id="PTHR45663">
    <property type="entry name" value="GEO12009P1"/>
    <property type="match status" value="1"/>
</dbReference>
<dbReference type="EMBL" id="BNAJ01000024">
    <property type="protein sequence ID" value="GHF65562.1"/>
    <property type="molecule type" value="Genomic_DNA"/>
</dbReference>
<protein>
    <submittedName>
        <fullName evidence="6">Thioredoxin</fullName>
    </submittedName>
</protein>
<keyword evidence="2" id="KW-0249">Electron transport</keyword>
<dbReference type="GO" id="GO:0005829">
    <property type="term" value="C:cytosol"/>
    <property type="evidence" value="ECO:0007669"/>
    <property type="project" value="TreeGrafter"/>
</dbReference>
<keyword evidence="3" id="KW-1015">Disulfide bond</keyword>
<feature type="domain" description="Thioredoxin" evidence="4">
    <location>
        <begin position="1"/>
        <end position="104"/>
    </location>
</feature>
<dbReference type="InterPro" id="IPR017937">
    <property type="entry name" value="Thioredoxin_CS"/>
</dbReference>
<dbReference type="InterPro" id="IPR013766">
    <property type="entry name" value="Thioredoxin_domain"/>
</dbReference>
<dbReference type="PRINTS" id="PR00421">
    <property type="entry name" value="THIOREDOXIN"/>
</dbReference>
<dbReference type="Gene3D" id="3.40.30.10">
    <property type="entry name" value="Glutaredoxin"/>
    <property type="match status" value="1"/>
</dbReference>
<gene>
    <name evidence="5" type="ORF">GCM10017781_46590</name>
    <name evidence="6" type="ORF">HNQ07_004743</name>
</gene>
<dbReference type="EMBL" id="JACHFK010000024">
    <property type="protein sequence ID" value="MBB5379228.1"/>
    <property type="molecule type" value="Genomic_DNA"/>
</dbReference>
<dbReference type="PROSITE" id="PS00194">
    <property type="entry name" value="THIOREDOXIN_1"/>
    <property type="match status" value="1"/>
</dbReference>